<keyword evidence="2 7" id="KW-0699">rRNA-binding</keyword>
<organism evidence="9 10">
    <name type="scientific">Candidatus Roizmanbacteria bacterium RIFCSPLOWO2_02_FULL_38_10</name>
    <dbReference type="NCBI Taxonomy" id="1802074"/>
    <lineage>
        <taxon>Bacteria</taxon>
        <taxon>Candidatus Roizmaniibacteriota</taxon>
    </lineage>
</organism>
<dbReference type="PANTHER" id="PTHR10986">
    <property type="entry name" value="39S RIBOSOMAL PROTEIN L20"/>
    <property type="match status" value="1"/>
</dbReference>
<dbReference type="STRING" id="1802074.A3J15_01510"/>
<dbReference type="CDD" id="cd07026">
    <property type="entry name" value="Ribosomal_L20"/>
    <property type="match status" value="1"/>
</dbReference>
<comment type="caution">
    <text evidence="9">The sequence shown here is derived from an EMBL/GenBank/DDBJ whole genome shotgun (WGS) entry which is preliminary data.</text>
</comment>
<dbReference type="EMBL" id="MGAY01000004">
    <property type="protein sequence ID" value="OGK57386.1"/>
    <property type="molecule type" value="Genomic_DNA"/>
</dbReference>
<dbReference type="NCBIfam" id="TIGR01032">
    <property type="entry name" value="rplT_bact"/>
    <property type="match status" value="1"/>
</dbReference>
<evidence type="ECO:0000256" key="3">
    <source>
        <dbReference type="ARBA" id="ARBA00022884"/>
    </source>
</evidence>
<dbReference type="InterPro" id="IPR049946">
    <property type="entry name" value="RIBOSOMAL_L20_CS"/>
</dbReference>
<dbReference type="Gene3D" id="1.10.1900.20">
    <property type="entry name" value="Ribosomal protein L20"/>
    <property type="match status" value="1"/>
</dbReference>
<dbReference type="GO" id="GO:0000027">
    <property type="term" value="P:ribosomal large subunit assembly"/>
    <property type="evidence" value="ECO:0007669"/>
    <property type="project" value="UniProtKB-UniRule"/>
</dbReference>
<dbReference type="Pfam" id="PF00453">
    <property type="entry name" value="Ribosomal_L20"/>
    <property type="match status" value="1"/>
</dbReference>
<dbReference type="FunFam" id="1.10.1900.20:FF:000001">
    <property type="entry name" value="50S ribosomal protein L20"/>
    <property type="match status" value="1"/>
</dbReference>
<dbReference type="Gene3D" id="6.10.160.10">
    <property type="match status" value="1"/>
</dbReference>
<evidence type="ECO:0000256" key="4">
    <source>
        <dbReference type="ARBA" id="ARBA00022980"/>
    </source>
</evidence>
<keyword evidence="4 7" id="KW-0689">Ribosomal protein</keyword>
<dbReference type="GO" id="GO:0003735">
    <property type="term" value="F:structural constituent of ribosome"/>
    <property type="evidence" value="ECO:0007669"/>
    <property type="project" value="InterPro"/>
</dbReference>
<dbReference type="GO" id="GO:0006412">
    <property type="term" value="P:translation"/>
    <property type="evidence" value="ECO:0007669"/>
    <property type="project" value="InterPro"/>
</dbReference>
<dbReference type="GO" id="GO:1990904">
    <property type="term" value="C:ribonucleoprotein complex"/>
    <property type="evidence" value="ECO:0007669"/>
    <property type="project" value="UniProtKB-KW"/>
</dbReference>
<evidence type="ECO:0000313" key="9">
    <source>
        <dbReference type="EMBL" id="OGK57386.1"/>
    </source>
</evidence>
<evidence type="ECO:0000313" key="10">
    <source>
        <dbReference type="Proteomes" id="UP000176376"/>
    </source>
</evidence>
<dbReference type="AlphaFoldDB" id="A0A1F7JP59"/>
<dbReference type="HAMAP" id="MF_00382">
    <property type="entry name" value="Ribosomal_bL20"/>
    <property type="match status" value="1"/>
</dbReference>
<dbReference type="GO" id="GO:0005840">
    <property type="term" value="C:ribosome"/>
    <property type="evidence" value="ECO:0007669"/>
    <property type="project" value="UniProtKB-KW"/>
</dbReference>
<dbReference type="PRINTS" id="PR00062">
    <property type="entry name" value="RIBOSOMALL20"/>
</dbReference>
<dbReference type="GO" id="GO:0019843">
    <property type="term" value="F:rRNA binding"/>
    <property type="evidence" value="ECO:0007669"/>
    <property type="project" value="UniProtKB-UniRule"/>
</dbReference>
<accession>A0A1F7JP59</accession>
<evidence type="ECO:0000256" key="6">
    <source>
        <dbReference type="ARBA" id="ARBA00035172"/>
    </source>
</evidence>
<keyword evidence="5 7" id="KW-0687">Ribonucleoprotein</keyword>
<reference evidence="9 10" key="1">
    <citation type="journal article" date="2016" name="Nat. Commun.">
        <title>Thousands of microbial genomes shed light on interconnected biogeochemical processes in an aquifer system.</title>
        <authorList>
            <person name="Anantharaman K."/>
            <person name="Brown C.T."/>
            <person name="Hug L.A."/>
            <person name="Sharon I."/>
            <person name="Castelle C.J."/>
            <person name="Probst A.J."/>
            <person name="Thomas B.C."/>
            <person name="Singh A."/>
            <person name="Wilkins M.J."/>
            <person name="Karaoz U."/>
            <person name="Brodie E.L."/>
            <person name="Williams K.H."/>
            <person name="Hubbard S.S."/>
            <person name="Banfield J.F."/>
        </authorList>
    </citation>
    <scope>NUCLEOTIDE SEQUENCE [LARGE SCALE GENOMIC DNA]</scope>
</reference>
<gene>
    <name evidence="7" type="primary">rplT</name>
    <name evidence="9" type="ORF">A3J15_01510</name>
</gene>
<dbReference type="InterPro" id="IPR005813">
    <property type="entry name" value="Ribosomal_bL20"/>
</dbReference>
<evidence type="ECO:0000256" key="1">
    <source>
        <dbReference type="ARBA" id="ARBA00007698"/>
    </source>
</evidence>
<dbReference type="Proteomes" id="UP000176376">
    <property type="component" value="Unassembled WGS sequence"/>
</dbReference>
<evidence type="ECO:0000256" key="7">
    <source>
        <dbReference type="HAMAP-Rule" id="MF_00382"/>
    </source>
</evidence>
<name>A0A1F7JP59_9BACT</name>
<comment type="similarity">
    <text evidence="1 7 8">Belongs to the bacterial ribosomal protein bL20 family.</text>
</comment>
<evidence type="ECO:0000256" key="2">
    <source>
        <dbReference type="ARBA" id="ARBA00022730"/>
    </source>
</evidence>
<keyword evidence="3 7" id="KW-0694">RNA-binding</keyword>
<evidence type="ECO:0000256" key="8">
    <source>
        <dbReference type="RuleBase" id="RU000560"/>
    </source>
</evidence>
<dbReference type="PROSITE" id="PS00937">
    <property type="entry name" value="RIBOSOMAL_L20"/>
    <property type="match status" value="1"/>
</dbReference>
<dbReference type="SUPFAM" id="SSF74731">
    <property type="entry name" value="Ribosomal protein L20"/>
    <property type="match status" value="1"/>
</dbReference>
<evidence type="ECO:0000256" key="5">
    <source>
        <dbReference type="ARBA" id="ARBA00023274"/>
    </source>
</evidence>
<sequence>MARIKGGLTTRRKHKKILKQAKGYWMSRGKQIKKAKEAVLHAGEYAYIGRKLKKRNFRKLWIMRINAVVSQSGLKYNKFIRLLKTKHVDLDRKILAKLAVEKPDIFKQIVDTIKK</sequence>
<dbReference type="InterPro" id="IPR035566">
    <property type="entry name" value="Ribosomal_protein_bL20_C"/>
</dbReference>
<protein>
    <recommendedName>
        <fullName evidence="6 7">Large ribosomal subunit protein bL20</fullName>
    </recommendedName>
</protein>
<proteinExistence type="inferred from homology"/>
<comment type="function">
    <text evidence="7 8">Binds directly to 23S ribosomal RNA and is necessary for the in vitro assembly process of the 50S ribosomal subunit. It is not involved in the protein synthesizing functions of that subunit.</text>
</comment>